<organism evidence="1 2">
    <name type="scientific">Leptospira vanthielii serovar Holland str. Waz Holland = ATCC 700522</name>
    <dbReference type="NCBI Taxonomy" id="1218591"/>
    <lineage>
        <taxon>Bacteria</taxon>
        <taxon>Pseudomonadati</taxon>
        <taxon>Spirochaetota</taxon>
        <taxon>Spirochaetia</taxon>
        <taxon>Leptospirales</taxon>
        <taxon>Leptospiraceae</taxon>
        <taxon>Leptospira</taxon>
    </lineage>
</organism>
<protein>
    <submittedName>
        <fullName evidence="1">Uncharacterized protein</fullName>
    </submittedName>
</protein>
<evidence type="ECO:0000313" key="1">
    <source>
        <dbReference type="EMBL" id="EMY70139.1"/>
    </source>
</evidence>
<gene>
    <name evidence="1" type="ORF">LEP1GSC199_1248</name>
</gene>
<dbReference type="Proteomes" id="UP000012227">
    <property type="component" value="Unassembled WGS sequence"/>
</dbReference>
<dbReference type="EMBL" id="AOGY02000039">
    <property type="protein sequence ID" value="EMY70139.1"/>
    <property type="molecule type" value="Genomic_DNA"/>
</dbReference>
<comment type="caution">
    <text evidence="1">The sequence shown here is derived from an EMBL/GenBank/DDBJ whole genome shotgun (WGS) entry which is preliminary data.</text>
</comment>
<dbReference type="AlphaFoldDB" id="N1W1Q0"/>
<accession>N1W1Q0</accession>
<proteinExistence type="predicted"/>
<reference evidence="1 2" key="1">
    <citation type="submission" date="2013-03" db="EMBL/GenBank/DDBJ databases">
        <authorList>
            <person name="Harkins D.M."/>
            <person name="Durkin A.S."/>
            <person name="Brinkac L.M."/>
            <person name="Haft D.H."/>
            <person name="Selengut J.D."/>
            <person name="Sanka R."/>
            <person name="DePew J."/>
            <person name="Purushe J."/>
            <person name="Galloway R.L."/>
            <person name="Vinetz J.M."/>
            <person name="Sutton G.G."/>
            <person name="Nierman W.C."/>
            <person name="Fouts D.E."/>
        </authorList>
    </citation>
    <scope>NUCLEOTIDE SEQUENCE [LARGE SCALE GENOMIC DNA]</scope>
    <source>
        <strain evidence="1 2">Waz Holland</strain>
    </source>
</reference>
<dbReference type="STRING" id="1218591.LEP1GSC199_1248"/>
<sequence length="47" mass="5725">MVVNTKSPMRHRLQRKSFLVGERITKLGLIQKDWSVKRDRLMDRMRI</sequence>
<name>N1W1Q0_9LEPT</name>
<evidence type="ECO:0000313" key="2">
    <source>
        <dbReference type="Proteomes" id="UP000012227"/>
    </source>
</evidence>